<geneLocation type="plasmid" evidence="1 2">
    <name>pMAQU01</name>
</geneLocation>
<keyword evidence="1" id="KW-0614">Plasmid</keyword>
<protein>
    <recommendedName>
        <fullName evidence="3">DUF2384 domain-containing protein</fullName>
    </recommendedName>
</protein>
<evidence type="ECO:0000313" key="1">
    <source>
        <dbReference type="EMBL" id="ABM21140.1"/>
    </source>
</evidence>
<dbReference type="HOGENOM" id="CLU_1684495_0_0_6"/>
<dbReference type="Proteomes" id="UP000000998">
    <property type="component" value="Plasmid pMAQU01"/>
</dbReference>
<gene>
    <name evidence="1" type="ordered locus">Maqu_4289</name>
</gene>
<dbReference type="KEGG" id="maq:Maqu_4289"/>
<evidence type="ECO:0000313" key="2">
    <source>
        <dbReference type="Proteomes" id="UP000000998"/>
    </source>
</evidence>
<name>A1U821_MARN8</name>
<dbReference type="EMBL" id="CP000515">
    <property type="protein sequence ID" value="ABM21140.1"/>
    <property type="molecule type" value="Genomic_DNA"/>
</dbReference>
<proteinExistence type="predicted"/>
<sequence length="156" mass="17411">MATTIPTRTPPEPKVEHNKNVSLMAARAFFRIGKDWQCNESELTALIGVGLIQLLSLRKQVEEESITPLDRRTLIRIRCLVMLYKETAHRHGSIALARNDMRASRGGLPFMGQTPIQYMVRQGLKGIVETTRAVTGGLPDLKTPVTELFNQSEAQA</sequence>
<reference evidence="2" key="1">
    <citation type="journal article" date="2011" name="Appl. Environ. Microbiol.">
        <title>Genomic potential of Marinobacter aquaeolei, a biogeochemical 'opportunitroph'.</title>
        <authorList>
            <person name="Singer E."/>
            <person name="Webb E.A."/>
            <person name="Nelson W.C."/>
            <person name="Heidelberg J.F."/>
            <person name="Ivanova N."/>
            <person name="Pati A."/>
            <person name="Edwards K.J."/>
        </authorList>
    </citation>
    <scope>NUCLEOTIDE SEQUENCE [LARGE SCALE GENOMIC DNA]</scope>
    <source>
        <strain evidence="2">ATCC 700491 / DSM 11845 / VT8</strain>
    </source>
</reference>
<organism evidence="1 2">
    <name type="scientific">Marinobacter nauticus (strain ATCC 700491 / DSM 11845 / VT8)</name>
    <name type="common">Marinobacter aquaeolei</name>
    <dbReference type="NCBI Taxonomy" id="351348"/>
    <lineage>
        <taxon>Bacteria</taxon>
        <taxon>Pseudomonadati</taxon>
        <taxon>Pseudomonadota</taxon>
        <taxon>Gammaproteobacteria</taxon>
        <taxon>Pseudomonadales</taxon>
        <taxon>Marinobacteraceae</taxon>
        <taxon>Marinobacter</taxon>
    </lineage>
</organism>
<accession>A1U821</accession>
<evidence type="ECO:0008006" key="3">
    <source>
        <dbReference type="Google" id="ProtNLM"/>
    </source>
</evidence>
<dbReference type="AlphaFoldDB" id="A1U821"/>